<keyword evidence="5" id="KW-0408">Iron</keyword>
<dbReference type="AlphaFoldDB" id="E1QE68"/>
<dbReference type="SUPFAM" id="SSF53706">
    <property type="entry name" value="Formate dehydrogenase/DMSO reductase, domains 1-3"/>
    <property type="match status" value="1"/>
</dbReference>
<dbReference type="HOGENOM" id="CLU_000422_11_0_7"/>
<dbReference type="KEGG" id="dbr:Deba_0481"/>
<evidence type="ECO:0000256" key="2">
    <source>
        <dbReference type="ARBA" id="ARBA00022723"/>
    </source>
</evidence>
<dbReference type="InterPro" id="IPR017900">
    <property type="entry name" value="4Fe4S_Fe_S_CS"/>
</dbReference>
<dbReference type="GO" id="GO:0051539">
    <property type="term" value="F:4 iron, 4 sulfur cluster binding"/>
    <property type="evidence" value="ECO:0007669"/>
    <property type="project" value="UniProtKB-KW"/>
</dbReference>
<dbReference type="InterPro" id="IPR027467">
    <property type="entry name" value="MopterinOxRdtase_cofactor_BS"/>
</dbReference>
<dbReference type="Gene3D" id="3.10.20.740">
    <property type="match status" value="1"/>
</dbReference>
<evidence type="ECO:0000256" key="5">
    <source>
        <dbReference type="ARBA" id="ARBA00023004"/>
    </source>
</evidence>
<feature type="domain" description="4Fe-4S Mo/W bis-MGD-type" evidence="9">
    <location>
        <begin position="244"/>
        <end position="300"/>
    </location>
</feature>
<keyword evidence="1" id="KW-0004">4Fe-4S</keyword>
<dbReference type="InterPro" id="IPR001041">
    <property type="entry name" value="2Fe-2S_ferredoxin-type"/>
</dbReference>
<dbReference type="GO" id="GO:0022904">
    <property type="term" value="P:respiratory electron transport chain"/>
    <property type="evidence" value="ECO:0007669"/>
    <property type="project" value="TreeGrafter"/>
</dbReference>
<feature type="domain" description="2Fe-2S ferredoxin-type" evidence="7">
    <location>
        <begin position="1"/>
        <end position="78"/>
    </location>
</feature>
<dbReference type="InterPro" id="IPR017896">
    <property type="entry name" value="4Fe4S_Fe-S-bd"/>
</dbReference>
<accession>E1QE68</accession>
<dbReference type="SMART" id="SM00926">
    <property type="entry name" value="Molybdop_Fe4S4"/>
    <property type="match status" value="1"/>
</dbReference>
<reference evidence="11 12" key="1">
    <citation type="journal article" date="2010" name="Stand. Genomic Sci.">
        <title>Complete genome sequence of Desulfarculus baarsii type strain (2st14).</title>
        <authorList>
            <person name="Sun H."/>
            <person name="Spring S."/>
            <person name="Lapidus A."/>
            <person name="Davenport K."/>
            <person name="Del Rio T.G."/>
            <person name="Tice H."/>
            <person name="Nolan M."/>
            <person name="Copeland A."/>
            <person name="Cheng J.F."/>
            <person name="Lucas S."/>
            <person name="Tapia R."/>
            <person name="Goodwin L."/>
            <person name="Pitluck S."/>
            <person name="Ivanova N."/>
            <person name="Pagani I."/>
            <person name="Mavromatis K."/>
            <person name="Ovchinnikova G."/>
            <person name="Pati A."/>
            <person name="Chen A."/>
            <person name="Palaniappan K."/>
            <person name="Hauser L."/>
            <person name="Chang Y.J."/>
            <person name="Jeffries C.D."/>
            <person name="Detter J.C."/>
            <person name="Han C."/>
            <person name="Rohde M."/>
            <person name="Brambilla E."/>
            <person name="Goker M."/>
            <person name="Woyke T."/>
            <person name="Bristow J."/>
            <person name="Eisen J.A."/>
            <person name="Markowitz V."/>
            <person name="Hugenholtz P."/>
            <person name="Kyrpides N.C."/>
            <person name="Klenk H.P."/>
            <person name="Land M."/>
        </authorList>
    </citation>
    <scope>NUCLEOTIDE SEQUENCE [LARGE SCALE GENOMIC DNA]</scope>
    <source>
        <strain evidence="12">ATCC 33931 / DSM 2075 / LMG 7858 / VKM B-1802 / 2st14</strain>
    </source>
</reference>
<dbReference type="STRING" id="644282.Deba_0481"/>
<feature type="domain" description="4Fe-4S ferredoxin-type" evidence="8">
    <location>
        <begin position="161"/>
        <end position="190"/>
    </location>
</feature>
<dbReference type="Gene3D" id="3.40.50.740">
    <property type="match status" value="1"/>
</dbReference>
<dbReference type="PROSITE" id="PS51085">
    <property type="entry name" value="2FE2S_FER_2"/>
    <property type="match status" value="1"/>
</dbReference>
<dbReference type="GO" id="GO:0046872">
    <property type="term" value="F:metal ion binding"/>
    <property type="evidence" value="ECO:0007669"/>
    <property type="project" value="UniProtKB-KW"/>
</dbReference>
<feature type="domain" description="4Fe-4S ferredoxin-type" evidence="8">
    <location>
        <begin position="206"/>
        <end position="235"/>
    </location>
</feature>
<dbReference type="InterPro" id="IPR050123">
    <property type="entry name" value="Prok_molybdopt-oxidoreductase"/>
</dbReference>
<evidence type="ECO:0000256" key="3">
    <source>
        <dbReference type="ARBA" id="ARBA00022737"/>
    </source>
</evidence>
<dbReference type="PROSITE" id="PS51669">
    <property type="entry name" value="4FE4S_MOW_BIS_MGD"/>
    <property type="match status" value="1"/>
</dbReference>
<evidence type="ECO:0000256" key="4">
    <source>
        <dbReference type="ARBA" id="ARBA00023002"/>
    </source>
</evidence>
<organism evidence="11 12">
    <name type="scientific">Desulfarculus baarsii (strain ATCC 33931 / DSM 2075 / LMG 7858 / VKM B-1802 / 2st14)</name>
    <dbReference type="NCBI Taxonomy" id="644282"/>
    <lineage>
        <taxon>Bacteria</taxon>
        <taxon>Pseudomonadati</taxon>
        <taxon>Thermodesulfobacteriota</taxon>
        <taxon>Desulfarculia</taxon>
        <taxon>Desulfarculales</taxon>
        <taxon>Desulfarculaceae</taxon>
        <taxon>Desulfarculus</taxon>
    </lineage>
</organism>
<dbReference type="SUPFAM" id="SSF54862">
    <property type="entry name" value="4Fe-4S ferredoxins"/>
    <property type="match status" value="1"/>
</dbReference>
<dbReference type="PROSITE" id="PS00198">
    <property type="entry name" value="4FE4S_FER_1"/>
    <property type="match status" value="1"/>
</dbReference>
<keyword evidence="3" id="KW-0677">Repeat</keyword>
<evidence type="ECO:0000256" key="6">
    <source>
        <dbReference type="ARBA" id="ARBA00023014"/>
    </source>
</evidence>
<dbReference type="Gene3D" id="2.20.25.90">
    <property type="entry name" value="ADC-like domains"/>
    <property type="match status" value="1"/>
</dbReference>
<dbReference type="PROSITE" id="PS51839">
    <property type="entry name" value="4FE4S_HC3"/>
    <property type="match status" value="1"/>
</dbReference>
<evidence type="ECO:0000259" key="8">
    <source>
        <dbReference type="PROSITE" id="PS51379"/>
    </source>
</evidence>
<dbReference type="GO" id="GO:0016020">
    <property type="term" value="C:membrane"/>
    <property type="evidence" value="ECO:0007669"/>
    <property type="project" value="TreeGrafter"/>
</dbReference>
<gene>
    <name evidence="11" type="ordered locus">Deba_0481</name>
</gene>
<dbReference type="Pfam" id="PF12838">
    <property type="entry name" value="Fer4_7"/>
    <property type="match status" value="1"/>
</dbReference>
<keyword evidence="2" id="KW-0479">Metal-binding</keyword>
<dbReference type="InterPro" id="IPR019574">
    <property type="entry name" value="NADH_UbQ_OxRdtase_Gsu_4Fe4S-bd"/>
</dbReference>
<proteinExistence type="predicted"/>
<dbReference type="EMBL" id="CP002085">
    <property type="protein sequence ID" value="ADK83854.1"/>
    <property type="molecule type" value="Genomic_DNA"/>
</dbReference>
<dbReference type="CDD" id="cd00207">
    <property type="entry name" value="fer2"/>
    <property type="match status" value="1"/>
</dbReference>
<dbReference type="Pfam" id="PF00384">
    <property type="entry name" value="Molybdopterin"/>
    <property type="match status" value="1"/>
</dbReference>
<dbReference type="FunFam" id="2.20.25.90:FF:000001">
    <property type="entry name" value="Formate dehydrogenase subunit alpha"/>
    <property type="match status" value="1"/>
</dbReference>
<dbReference type="FunFam" id="3.30.70.20:FF:000035">
    <property type="entry name" value="Iron hydrogenase 1"/>
    <property type="match status" value="1"/>
</dbReference>
<evidence type="ECO:0000256" key="1">
    <source>
        <dbReference type="ARBA" id="ARBA00022485"/>
    </source>
</evidence>
<dbReference type="eggNOG" id="COG3383">
    <property type="taxonomic scope" value="Bacteria"/>
</dbReference>
<keyword evidence="12" id="KW-1185">Reference proteome</keyword>
<dbReference type="InterPro" id="IPR006963">
    <property type="entry name" value="Mopterin_OxRdtase_4Fe-4S_dom"/>
</dbReference>
<dbReference type="Gene3D" id="3.30.70.20">
    <property type="match status" value="1"/>
</dbReference>
<dbReference type="PANTHER" id="PTHR43105">
    <property type="entry name" value="RESPIRATORY NITRATE REDUCTASE"/>
    <property type="match status" value="1"/>
</dbReference>
<dbReference type="Pfam" id="PF04879">
    <property type="entry name" value="Molybdop_Fe4S4"/>
    <property type="match status" value="1"/>
</dbReference>
<feature type="domain" description="4Fe-4S His(Cys)3-ligated-type" evidence="10">
    <location>
        <begin position="78"/>
        <end position="141"/>
    </location>
</feature>
<evidence type="ECO:0000259" key="10">
    <source>
        <dbReference type="PROSITE" id="PS51839"/>
    </source>
</evidence>
<dbReference type="PROSITE" id="PS00551">
    <property type="entry name" value="MOLYBDOPTERIN_PROK_1"/>
    <property type="match status" value="1"/>
</dbReference>
<dbReference type="InterPro" id="IPR006656">
    <property type="entry name" value="Mopterin_OxRdtase"/>
</dbReference>
<dbReference type="PANTHER" id="PTHR43105:SF14">
    <property type="entry name" value="FORMATE DEHYDROGENASE H"/>
    <property type="match status" value="1"/>
</dbReference>
<dbReference type="InterPro" id="IPR036010">
    <property type="entry name" value="2Fe-2S_ferredoxin-like_sf"/>
</dbReference>
<evidence type="ECO:0000313" key="11">
    <source>
        <dbReference type="EMBL" id="ADK83854.1"/>
    </source>
</evidence>
<dbReference type="Pfam" id="PF13510">
    <property type="entry name" value="Fer2_4"/>
    <property type="match status" value="1"/>
</dbReference>
<keyword evidence="6" id="KW-0411">Iron-sulfur</keyword>
<dbReference type="Proteomes" id="UP000009047">
    <property type="component" value="Chromosome"/>
</dbReference>
<dbReference type="GO" id="GO:0003954">
    <property type="term" value="F:NADH dehydrogenase activity"/>
    <property type="evidence" value="ECO:0007669"/>
    <property type="project" value="TreeGrafter"/>
</dbReference>
<dbReference type="PROSITE" id="PS51379">
    <property type="entry name" value="4FE4S_FER_2"/>
    <property type="match status" value="2"/>
</dbReference>
<evidence type="ECO:0000313" key="12">
    <source>
        <dbReference type="Proteomes" id="UP000009047"/>
    </source>
</evidence>
<sequence>MAEAIFNGRRVSYQPGETILEAARRAGVEIPTLCHMKDFSTSGQCGVCVVELAGSGHIKQACRTPLEEGMVVATDSPKVREARANALRRLVASGAHNCLVCDIGGDKWQELQMEVMAQPWHDTVCPAWGDCRLQDLIIRYGVSMRGVEPKIRQHPLDDDQPMIVRDFSRCIKCGRCVSACNDVQVNLAIAPPDEAALKAGLLESDWRPVVDYAKCTHCGQCIQACPVGALFEKKAYGQALANELQKVRTTCPYCGVGCQIWLHVKDGRIFKTSAVEDAEPNKGRLCVKGRFGYDFIYSEDRLTTPLIREGEGFREASWDEALDLVASKFKQIIAESGPDALAGVSCARSINEDSYNMQKLFRAVIGTNNIDHCART</sequence>
<evidence type="ECO:0000259" key="9">
    <source>
        <dbReference type="PROSITE" id="PS51669"/>
    </source>
</evidence>
<protein>
    <submittedName>
        <fullName evidence="11">Molybdopterin oxidoreductase</fullName>
    </submittedName>
</protein>
<keyword evidence="4" id="KW-0560">Oxidoreductase</keyword>
<evidence type="ECO:0000259" key="7">
    <source>
        <dbReference type="PROSITE" id="PS51085"/>
    </source>
</evidence>
<dbReference type="SUPFAM" id="SSF54292">
    <property type="entry name" value="2Fe-2S ferredoxin-like"/>
    <property type="match status" value="1"/>
</dbReference>
<name>E1QE68_DESB2</name>